<dbReference type="Proteomes" id="UP000053766">
    <property type="component" value="Unassembled WGS sequence"/>
</dbReference>
<dbReference type="InterPro" id="IPR020901">
    <property type="entry name" value="Prtase_inh_Kunz-CS"/>
</dbReference>
<sequence>MIHRHNFVFLIVFLLSCKISLQKSYAYCQLIKVLVEDDRHDTHLIGRRNLGNCDEKGGNLHPYLQSQCVPFEYTGCGGNLNNFVSMVDCMDTCGNVGFRR</sequence>
<reference evidence="3 4" key="1">
    <citation type="submission" date="2013-11" db="EMBL/GenBank/DDBJ databases">
        <title>Draft genome of the bovine lungworm Dictyocaulus viviparus.</title>
        <authorList>
            <person name="Mitreva M."/>
        </authorList>
    </citation>
    <scope>NUCLEOTIDE SEQUENCE [LARGE SCALE GENOMIC DNA]</scope>
    <source>
        <strain evidence="3 4">HannoverDv2000</strain>
    </source>
</reference>
<feature type="domain" description="BPTI/Kunitz inhibitor" evidence="2">
    <location>
        <begin position="67"/>
        <end position="93"/>
    </location>
</feature>
<dbReference type="GO" id="GO:0004867">
    <property type="term" value="F:serine-type endopeptidase inhibitor activity"/>
    <property type="evidence" value="ECO:0007669"/>
    <property type="project" value="InterPro"/>
</dbReference>
<dbReference type="EMBL" id="KN716506">
    <property type="protein sequence ID" value="KJH44025.1"/>
    <property type="molecule type" value="Genomic_DNA"/>
</dbReference>
<evidence type="ECO:0000313" key="3">
    <source>
        <dbReference type="EMBL" id="KJH44025.1"/>
    </source>
</evidence>
<dbReference type="PROSITE" id="PS50279">
    <property type="entry name" value="BPTI_KUNITZ_2"/>
    <property type="match status" value="1"/>
</dbReference>
<evidence type="ECO:0000259" key="2">
    <source>
        <dbReference type="PROSITE" id="PS50279"/>
    </source>
</evidence>
<organism evidence="3 4">
    <name type="scientific">Dictyocaulus viviparus</name>
    <name type="common">Bovine lungworm</name>
    <dbReference type="NCBI Taxonomy" id="29172"/>
    <lineage>
        <taxon>Eukaryota</taxon>
        <taxon>Metazoa</taxon>
        <taxon>Ecdysozoa</taxon>
        <taxon>Nematoda</taxon>
        <taxon>Chromadorea</taxon>
        <taxon>Rhabditida</taxon>
        <taxon>Rhabditina</taxon>
        <taxon>Rhabditomorpha</taxon>
        <taxon>Strongyloidea</taxon>
        <taxon>Metastrongylidae</taxon>
        <taxon>Dictyocaulus</taxon>
    </lineage>
</organism>
<dbReference type="SMART" id="SM00131">
    <property type="entry name" value="KU"/>
    <property type="match status" value="1"/>
</dbReference>
<protein>
    <submittedName>
        <fullName evidence="3">Kunitz/Bovine pancreatic trypsin inhibitor domain protein</fullName>
    </submittedName>
</protein>
<dbReference type="InterPro" id="IPR002223">
    <property type="entry name" value="Kunitz_BPTI"/>
</dbReference>
<keyword evidence="1" id="KW-0732">Signal</keyword>
<dbReference type="Pfam" id="PF00014">
    <property type="entry name" value="Kunitz_BPTI"/>
    <property type="match status" value="1"/>
</dbReference>
<gene>
    <name evidence="3" type="ORF">DICVIV_09955</name>
</gene>
<evidence type="ECO:0000256" key="1">
    <source>
        <dbReference type="SAM" id="SignalP"/>
    </source>
</evidence>
<reference evidence="4" key="2">
    <citation type="journal article" date="2016" name="Sci. Rep.">
        <title>Dictyocaulus viviparus genome, variome and transcriptome elucidate lungworm biology and support future intervention.</title>
        <authorList>
            <person name="McNulty S.N."/>
            <person name="Strube C."/>
            <person name="Rosa B.A."/>
            <person name="Martin J.C."/>
            <person name="Tyagi R."/>
            <person name="Choi Y.J."/>
            <person name="Wang Q."/>
            <person name="Hallsworth Pepin K."/>
            <person name="Zhang X."/>
            <person name="Ozersky P."/>
            <person name="Wilson R.K."/>
            <person name="Sternberg P.W."/>
            <person name="Gasser R.B."/>
            <person name="Mitreva M."/>
        </authorList>
    </citation>
    <scope>NUCLEOTIDE SEQUENCE [LARGE SCALE GENOMIC DNA]</scope>
    <source>
        <strain evidence="4">HannoverDv2000</strain>
    </source>
</reference>
<dbReference type="STRING" id="29172.A0A0D8XH78"/>
<proteinExistence type="predicted"/>
<name>A0A0D8XH78_DICVI</name>
<dbReference type="PROSITE" id="PS00280">
    <property type="entry name" value="BPTI_KUNITZ_1"/>
    <property type="match status" value="1"/>
</dbReference>
<dbReference type="InterPro" id="IPR036880">
    <property type="entry name" value="Kunitz_BPTI_sf"/>
</dbReference>
<keyword evidence="4" id="KW-1185">Reference proteome</keyword>
<dbReference type="SUPFAM" id="SSF57362">
    <property type="entry name" value="BPTI-like"/>
    <property type="match status" value="1"/>
</dbReference>
<feature type="chain" id="PRO_5002335881" evidence="1">
    <location>
        <begin position="27"/>
        <end position="100"/>
    </location>
</feature>
<dbReference type="Gene3D" id="4.10.410.10">
    <property type="entry name" value="Pancreatic trypsin inhibitor Kunitz domain"/>
    <property type="match status" value="1"/>
</dbReference>
<dbReference type="PROSITE" id="PS51257">
    <property type="entry name" value="PROKAR_LIPOPROTEIN"/>
    <property type="match status" value="1"/>
</dbReference>
<dbReference type="AlphaFoldDB" id="A0A0D8XH78"/>
<dbReference type="OrthoDB" id="4473401at2759"/>
<dbReference type="PRINTS" id="PR00759">
    <property type="entry name" value="BASICPTASE"/>
</dbReference>
<evidence type="ECO:0000313" key="4">
    <source>
        <dbReference type="Proteomes" id="UP000053766"/>
    </source>
</evidence>
<accession>A0A0D8XH78</accession>
<feature type="signal peptide" evidence="1">
    <location>
        <begin position="1"/>
        <end position="26"/>
    </location>
</feature>